<feature type="transmembrane region" description="Helical" evidence="1">
    <location>
        <begin position="6"/>
        <end position="27"/>
    </location>
</feature>
<dbReference type="EMBL" id="BA000004">
    <property type="protein sequence ID" value="BAB07692.1"/>
    <property type="molecule type" value="Genomic_DNA"/>
</dbReference>
<keyword evidence="1" id="KW-0812">Transmembrane</keyword>
<keyword evidence="1" id="KW-0472">Membrane</keyword>
<accession>Q9K5W4</accession>
<proteinExistence type="predicted"/>
<evidence type="ECO:0000313" key="2">
    <source>
        <dbReference type="EMBL" id="BAB07692.1"/>
    </source>
</evidence>
<dbReference type="GeneID" id="99614165"/>
<evidence type="ECO:0000256" key="1">
    <source>
        <dbReference type="SAM" id="Phobius"/>
    </source>
</evidence>
<dbReference type="HOGENOM" id="CLU_3380497_0_0_9"/>
<name>Q9K5W4_HALH5</name>
<dbReference type="Proteomes" id="UP000001258">
    <property type="component" value="Chromosome"/>
</dbReference>
<organism evidence="2 3">
    <name type="scientific">Halalkalibacterium halodurans (strain ATCC BAA-125 / DSM 18197 / FERM 7344 / JCM 9153 / C-125)</name>
    <name type="common">Bacillus halodurans</name>
    <dbReference type="NCBI Taxonomy" id="272558"/>
    <lineage>
        <taxon>Bacteria</taxon>
        <taxon>Bacillati</taxon>
        <taxon>Bacillota</taxon>
        <taxon>Bacilli</taxon>
        <taxon>Bacillales</taxon>
        <taxon>Bacillaceae</taxon>
        <taxon>Halalkalibacterium (ex Joshi et al. 2022)</taxon>
    </lineage>
</organism>
<keyword evidence="1" id="KW-1133">Transmembrane helix</keyword>
<dbReference type="PIR" id="E84146">
    <property type="entry name" value="E84146"/>
</dbReference>
<sequence length="33" mass="3685">MSFDDFLIFVAPFIVIVGAIVMAFYVASKDKTE</sequence>
<protein>
    <submittedName>
        <fullName evidence="2">BH3973 protein</fullName>
    </submittedName>
</protein>
<dbReference type="Pfam" id="PF22282">
    <property type="entry name" value="CydS"/>
    <property type="match status" value="1"/>
</dbReference>
<evidence type="ECO:0000313" key="3">
    <source>
        <dbReference type="Proteomes" id="UP000001258"/>
    </source>
</evidence>
<dbReference type="AlphaFoldDB" id="Q9K5W4"/>
<gene>
    <name evidence="2" type="ordered locus">BH3973</name>
</gene>
<dbReference type="RefSeq" id="WP_010900097.1">
    <property type="nucleotide sequence ID" value="NC_002570.2"/>
</dbReference>
<reference evidence="2 3" key="1">
    <citation type="journal article" date="2000" name="Nucleic Acids Res.">
        <title>Complete genome sequence of the alkaliphilic bacterium Bacillus halodurans and genomic sequence comparison with Bacillus subtilis.</title>
        <authorList>
            <person name="Takami H."/>
            <person name="Nakasone K."/>
            <person name="Takaki Y."/>
            <person name="Maeno G."/>
            <person name="Sasaki R."/>
            <person name="Masui N."/>
            <person name="Fuji F."/>
            <person name="Hirama C."/>
            <person name="Nakamura Y."/>
            <person name="Ogasawara N."/>
            <person name="Kuhara S."/>
            <person name="Horikoshi K."/>
        </authorList>
    </citation>
    <scope>NUCLEOTIDE SEQUENCE [LARGE SCALE GENOMIC DNA]</scope>
    <source>
        <strain evidence="3">ATCC BAA-125 / DSM 18197 / FERM 7344 / JCM 9153 / C-125</strain>
    </source>
</reference>
<dbReference type="KEGG" id="bha:BH3973"/>
<keyword evidence="3" id="KW-1185">Reference proteome</keyword>
<dbReference type="InterPro" id="IPR054381">
    <property type="entry name" value="CydS"/>
</dbReference>